<keyword evidence="3" id="KW-1185">Reference proteome</keyword>
<accession>A0A9J6A765</accession>
<feature type="compositionally biased region" description="Low complexity" evidence="1">
    <location>
        <begin position="85"/>
        <end position="101"/>
    </location>
</feature>
<evidence type="ECO:0000313" key="2">
    <source>
        <dbReference type="EMBL" id="KAG5620429.1"/>
    </source>
</evidence>
<comment type="caution">
    <text evidence="2">The sequence shown here is derived from an EMBL/GenBank/DDBJ whole genome shotgun (WGS) entry which is preliminary data.</text>
</comment>
<feature type="compositionally biased region" description="Polar residues" evidence="1">
    <location>
        <begin position="110"/>
        <end position="122"/>
    </location>
</feature>
<reference evidence="2 3" key="1">
    <citation type="submission" date="2020-09" db="EMBL/GenBank/DDBJ databases">
        <title>De no assembly of potato wild relative species, Solanum commersonii.</title>
        <authorList>
            <person name="Cho K."/>
        </authorList>
    </citation>
    <scope>NUCLEOTIDE SEQUENCE [LARGE SCALE GENOMIC DNA]</scope>
    <source>
        <strain evidence="2">LZ3.2</strain>
        <tissue evidence="2">Leaf</tissue>
    </source>
</reference>
<dbReference type="AlphaFoldDB" id="A0A9J6A765"/>
<evidence type="ECO:0000256" key="1">
    <source>
        <dbReference type="SAM" id="MobiDB-lite"/>
    </source>
</evidence>
<feature type="region of interest" description="Disordered" evidence="1">
    <location>
        <begin position="80"/>
        <end position="122"/>
    </location>
</feature>
<feature type="region of interest" description="Disordered" evidence="1">
    <location>
        <begin position="29"/>
        <end position="55"/>
    </location>
</feature>
<dbReference type="OrthoDB" id="10528966at2759"/>
<sequence length="233" mass="25842">MVGEGKKPFFPSNTSSNKLDNAIEKIRTSENVLSPSHQVKNTNINHHHRDKTKEGEIDNRNIEEVQETINEGQLLYSGKLRTLDSNTSKGSNSGSSSSNRCNKNDDDMLRSSQNSGRKSIDTINNENMIEVAITEVQVMSSSQAIPQSFIDTSKFEGHIDGEISGDGTREEIINNIPKIARESGLSPKQNTIEKKSRHWVSWDNLCLPKAEMELVSGLLLMCLMLFFASCGGI</sequence>
<feature type="region of interest" description="Disordered" evidence="1">
    <location>
        <begin position="1"/>
        <end position="20"/>
    </location>
</feature>
<proteinExistence type="predicted"/>
<gene>
    <name evidence="2" type="ORF">H5410_005647</name>
</gene>
<dbReference type="Proteomes" id="UP000824120">
    <property type="component" value="Chromosome 2"/>
</dbReference>
<protein>
    <submittedName>
        <fullName evidence="2">Uncharacterized protein</fullName>
    </submittedName>
</protein>
<dbReference type="EMBL" id="JACXVP010000002">
    <property type="protein sequence ID" value="KAG5620429.1"/>
    <property type="molecule type" value="Genomic_DNA"/>
</dbReference>
<name>A0A9J6A765_SOLCO</name>
<evidence type="ECO:0000313" key="3">
    <source>
        <dbReference type="Proteomes" id="UP000824120"/>
    </source>
</evidence>
<organism evidence="2 3">
    <name type="scientific">Solanum commersonii</name>
    <name type="common">Commerson's wild potato</name>
    <name type="synonym">Commerson's nightshade</name>
    <dbReference type="NCBI Taxonomy" id="4109"/>
    <lineage>
        <taxon>Eukaryota</taxon>
        <taxon>Viridiplantae</taxon>
        <taxon>Streptophyta</taxon>
        <taxon>Embryophyta</taxon>
        <taxon>Tracheophyta</taxon>
        <taxon>Spermatophyta</taxon>
        <taxon>Magnoliopsida</taxon>
        <taxon>eudicotyledons</taxon>
        <taxon>Gunneridae</taxon>
        <taxon>Pentapetalae</taxon>
        <taxon>asterids</taxon>
        <taxon>lamiids</taxon>
        <taxon>Solanales</taxon>
        <taxon>Solanaceae</taxon>
        <taxon>Solanoideae</taxon>
        <taxon>Solaneae</taxon>
        <taxon>Solanum</taxon>
    </lineage>
</organism>
<feature type="compositionally biased region" description="Polar residues" evidence="1">
    <location>
        <begin position="29"/>
        <end position="44"/>
    </location>
</feature>